<keyword evidence="4 12" id="KW-0812">Transmembrane</keyword>
<comment type="caution">
    <text evidence="12">Lacks conserved residue(s) required for the propagation of feature annotation.</text>
</comment>
<keyword evidence="5 12" id="KW-0999">Mitochondrion inner membrane</keyword>
<comment type="similarity">
    <text evidence="2 12">Belongs to the CybS family.</text>
</comment>
<dbReference type="GO" id="GO:0005743">
    <property type="term" value="C:mitochondrial inner membrane"/>
    <property type="evidence" value="ECO:0007669"/>
    <property type="project" value="UniProtKB-SubCell"/>
</dbReference>
<keyword evidence="6 12" id="KW-0809">Transit peptide</keyword>
<organism evidence="13 14">
    <name type="scientific">Adineta steineri</name>
    <dbReference type="NCBI Taxonomy" id="433720"/>
    <lineage>
        <taxon>Eukaryota</taxon>
        <taxon>Metazoa</taxon>
        <taxon>Spiralia</taxon>
        <taxon>Gnathifera</taxon>
        <taxon>Rotifera</taxon>
        <taxon>Eurotatoria</taxon>
        <taxon>Bdelloidea</taxon>
        <taxon>Adinetida</taxon>
        <taxon>Adinetidae</taxon>
        <taxon>Adineta</taxon>
    </lineage>
</organism>
<dbReference type="GO" id="GO:0006121">
    <property type="term" value="P:mitochondrial electron transport, succinate to ubiquinone"/>
    <property type="evidence" value="ECO:0007669"/>
    <property type="project" value="TreeGrafter"/>
</dbReference>
<evidence type="ECO:0000256" key="11">
    <source>
        <dbReference type="PIRSR" id="PIRSR607992-2"/>
    </source>
</evidence>
<dbReference type="Gene3D" id="1.20.1300.10">
    <property type="entry name" value="Fumarate reductase/succinate dehydrogenase, transmembrane subunit"/>
    <property type="match status" value="1"/>
</dbReference>
<keyword evidence="12" id="KW-0816">Tricarboxylic acid cycle</keyword>
<evidence type="ECO:0000256" key="10">
    <source>
        <dbReference type="PIRSR" id="PIRSR607992-1"/>
    </source>
</evidence>
<keyword evidence="8 12" id="KW-0496">Mitochondrion</keyword>
<keyword evidence="7 12" id="KW-1133">Transmembrane helix</keyword>
<feature type="binding site" evidence="10">
    <location>
        <position position="172"/>
    </location>
    <ligand>
        <name>a ubiquinone</name>
        <dbReference type="ChEBI" id="CHEBI:16389"/>
        <note>ligand shared with IP/SDHB</note>
    </ligand>
</feature>
<evidence type="ECO:0000256" key="9">
    <source>
        <dbReference type="ARBA" id="ARBA00023136"/>
    </source>
</evidence>
<evidence type="ECO:0000313" key="13">
    <source>
        <dbReference type="EMBL" id="CAF0916524.1"/>
    </source>
</evidence>
<feature type="transmembrane region" description="Helical" evidence="12">
    <location>
        <begin position="183"/>
        <end position="201"/>
    </location>
</feature>
<dbReference type="CDD" id="cd03496">
    <property type="entry name" value="SQR_TypeC_CybS"/>
    <property type="match status" value="1"/>
</dbReference>
<keyword evidence="12" id="KW-0249">Electron transport</keyword>
<name>A0A814ATG2_9BILA</name>
<evidence type="ECO:0000256" key="4">
    <source>
        <dbReference type="ARBA" id="ARBA00022692"/>
    </source>
</evidence>
<dbReference type="PANTHER" id="PTHR13337:SF2">
    <property type="entry name" value="SUCCINATE DEHYDROGENASE [UBIQUINONE] CYTOCHROME B SMALL SUBUNIT, MITOCHONDRIAL"/>
    <property type="match status" value="1"/>
</dbReference>
<dbReference type="InterPro" id="IPR007992">
    <property type="entry name" value="CybS"/>
</dbReference>
<keyword evidence="11 12" id="KW-0479">Metal-binding</keyword>
<comment type="caution">
    <text evidence="13">The sequence shown here is derived from an EMBL/GenBank/DDBJ whole genome shotgun (WGS) entry which is preliminary data.</text>
</comment>
<evidence type="ECO:0000256" key="8">
    <source>
        <dbReference type="ARBA" id="ARBA00023128"/>
    </source>
</evidence>
<accession>A0A814ATG2</accession>
<evidence type="ECO:0000256" key="2">
    <source>
        <dbReference type="ARBA" id="ARBA00007294"/>
    </source>
</evidence>
<comment type="function">
    <text evidence="12">Membrane-anchoring subunit of succinate dehydrogenase (SDH) that is involved in complex II of the mitochondrial electron transport chain and is responsible for transferring electrons from succinate to ubiquinone (coenzyme Q).</text>
</comment>
<dbReference type="SUPFAM" id="SSF81343">
    <property type="entry name" value="Fumarate reductase respiratory complex transmembrane subunits"/>
    <property type="match status" value="1"/>
</dbReference>
<sequence>MSFALMRGFRPLSRIAQPSLINSYFLNAPSMKAMLPITSGTAIQPTFSSQLQHPKAGMAVALMRGFRPLSRIAQPSLINSYFLNAPSMKAMLPITSGTAIQPTFSSQLQHPKAGMAVLTGTDHWKMERVVAIAMLAIIPGSFVWDGAFMNYLLAASLAIHSHWGLDTVILDYCPRAALPLANMIRYALTAIAFAGLCYFNYNDMGLTKALKKLWALN</sequence>
<dbReference type="AlphaFoldDB" id="A0A814ATG2"/>
<evidence type="ECO:0000256" key="12">
    <source>
        <dbReference type="RuleBase" id="RU364031"/>
    </source>
</evidence>
<protein>
    <recommendedName>
        <fullName evidence="12">Succinate dehydrogenase [ubiquinone] cytochrome b small subunit</fullName>
    </recommendedName>
</protein>
<keyword evidence="9 12" id="KW-0472">Membrane</keyword>
<dbReference type="GO" id="GO:0020037">
    <property type="term" value="F:heme binding"/>
    <property type="evidence" value="ECO:0007669"/>
    <property type="project" value="TreeGrafter"/>
</dbReference>
<dbReference type="GO" id="GO:0006099">
    <property type="term" value="P:tricarboxylic acid cycle"/>
    <property type="evidence" value="ECO:0007669"/>
    <property type="project" value="UniProtKB-KW"/>
</dbReference>
<evidence type="ECO:0000256" key="1">
    <source>
        <dbReference type="ARBA" id="ARBA00004448"/>
    </source>
</evidence>
<evidence type="ECO:0000313" key="14">
    <source>
        <dbReference type="Proteomes" id="UP000663845"/>
    </source>
</evidence>
<keyword evidence="12" id="KW-0349">Heme</keyword>
<feature type="transmembrane region" description="Helical" evidence="12">
    <location>
        <begin position="130"/>
        <end position="163"/>
    </location>
</feature>
<evidence type="ECO:0000256" key="6">
    <source>
        <dbReference type="ARBA" id="ARBA00022946"/>
    </source>
</evidence>
<keyword evidence="11" id="KW-0408">Iron</keyword>
<comment type="subcellular location">
    <subcellularLocation>
        <location evidence="1 12">Mitochondrion inner membrane</location>
        <topology evidence="1 12">Multi-pass membrane protein</topology>
    </subcellularLocation>
</comment>
<evidence type="ECO:0000256" key="3">
    <source>
        <dbReference type="ARBA" id="ARBA00022448"/>
    </source>
</evidence>
<dbReference type="EMBL" id="CAJNOG010000085">
    <property type="protein sequence ID" value="CAF0916524.1"/>
    <property type="molecule type" value="Genomic_DNA"/>
</dbReference>
<dbReference type="Proteomes" id="UP000663845">
    <property type="component" value="Unassembled WGS sequence"/>
</dbReference>
<gene>
    <name evidence="13" type="ORF">JYZ213_LOCUS11373</name>
</gene>
<dbReference type="InterPro" id="IPR034804">
    <property type="entry name" value="SQR/QFR_C/D"/>
</dbReference>
<dbReference type="GO" id="GO:0048039">
    <property type="term" value="F:ubiquinone binding"/>
    <property type="evidence" value="ECO:0007669"/>
    <property type="project" value="TreeGrafter"/>
</dbReference>
<reference evidence="13" key="1">
    <citation type="submission" date="2021-02" db="EMBL/GenBank/DDBJ databases">
        <authorList>
            <person name="Nowell W R."/>
        </authorList>
    </citation>
    <scope>NUCLEOTIDE SEQUENCE</scope>
</reference>
<feature type="binding site" description="axial binding residue" evidence="11">
    <location>
        <position position="160"/>
    </location>
    <ligand>
        <name>heme b</name>
        <dbReference type="ChEBI" id="CHEBI:60344"/>
        <note>ligand shared with SDHC</note>
    </ligand>
    <ligandPart>
        <name>Fe</name>
        <dbReference type="ChEBI" id="CHEBI:18248"/>
    </ligandPart>
</feature>
<proteinExistence type="inferred from homology"/>
<dbReference type="PANTHER" id="PTHR13337">
    <property type="entry name" value="SUCCINATE DEHYDROGENASE"/>
    <property type="match status" value="1"/>
</dbReference>
<dbReference type="GO" id="GO:0046872">
    <property type="term" value="F:metal ion binding"/>
    <property type="evidence" value="ECO:0007669"/>
    <property type="project" value="UniProtKB-KW"/>
</dbReference>
<keyword evidence="3 12" id="KW-0813">Transport</keyword>
<evidence type="ECO:0000256" key="7">
    <source>
        <dbReference type="ARBA" id="ARBA00022989"/>
    </source>
</evidence>
<dbReference type="Pfam" id="PF05328">
    <property type="entry name" value="CybS"/>
    <property type="match status" value="1"/>
</dbReference>
<evidence type="ECO:0000256" key="5">
    <source>
        <dbReference type="ARBA" id="ARBA00022792"/>
    </source>
</evidence>